<evidence type="ECO:0000313" key="11">
    <source>
        <dbReference type="Proteomes" id="UP001434737"/>
    </source>
</evidence>
<dbReference type="PANTHER" id="PTHR30616">
    <property type="entry name" value="UNCHARACTERIZED PROTEIN YFIH"/>
    <property type="match status" value="1"/>
</dbReference>
<keyword evidence="4" id="KW-0479">Metal-binding</keyword>
<evidence type="ECO:0000256" key="5">
    <source>
        <dbReference type="ARBA" id="ARBA00022801"/>
    </source>
</evidence>
<comment type="catalytic activity">
    <reaction evidence="9">
        <text>S-methyl-5'-thioadenosine + phosphate = 5-(methylsulfanyl)-alpha-D-ribose 1-phosphate + adenine</text>
        <dbReference type="Rhea" id="RHEA:11852"/>
        <dbReference type="ChEBI" id="CHEBI:16708"/>
        <dbReference type="ChEBI" id="CHEBI:17509"/>
        <dbReference type="ChEBI" id="CHEBI:43474"/>
        <dbReference type="ChEBI" id="CHEBI:58533"/>
        <dbReference type="EC" id="2.4.2.28"/>
    </reaction>
    <physiologicalReaction direction="left-to-right" evidence="9">
        <dbReference type="Rhea" id="RHEA:11853"/>
    </physiologicalReaction>
</comment>
<evidence type="ECO:0000256" key="2">
    <source>
        <dbReference type="ARBA" id="ARBA00007353"/>
    </source>
</evidence>
<dbReference type="Pfam" id="PF02578">
    <property type="entry name" value="Cu-oxidase_4"/>
    <property type="match status" value="1"/>
</dbReference>
<evidence type="ECO:0000256" key="3">
    <source>
        <dbReference type="ARBA" id="ARBA00022679"/>
    </source>
</evidence>
<dbReference type="EMBL" id="CP145316">
    <property type="protein sequence ID" value="XAM18417.1"/>
    <property type="molecule type" value="Genomic_DNA"/>
</dbReference>
<dbReference type="PANTHER" id="PTHR30616:SF2">
    <property type="entry name" value="PURINE NUCLEOSIDE PHOSPHORYLASE LACC1"/>
    <property type="match status" value="1"/>
</dbReference>
<evidence type="ECO:0000256" key="8">
    <source>
        <dbReference type="ARBA" id="ARBA00048968"/>
    </source>
</evidence>
<dbReference type="InterPro" id="IPR003730">
    <property type="entry name" value="Cu_polyphenol_OxRdtase"/>
</dbReference>
<dbReference type="InterPro" id="IPR011324">
    <property type="entry name" value="Cytotoxic_necrot_fac-like_cat"/>
</dbReference>
<keyword evidence="6" id="KW-0862">Zinc</keyword>
<dbReference type="SUPFAM" id="SSF64438">
    <property type="entry name" value="CNF1/YfiH-like putative cysteine hydrolases"/>
    <property type="match status" value="1"/>
</dbReference>
<sequence length="264" mass="29297">MFLQTSLQSLLFKGQKICFALSDRFGGVSKGAFSTLNLGYYVGDKSLDVDSNHQLITTRFYDMFCVEQGDRAALYYCQQIHSTQSVVLDKTLESLAQNRGGVSISLGEADGIITQIPYRICVALAADCNPILLYDKAHHAMAVIHAGRKGVFDGILPQVFAKMNALYQTQAADCLLYVGASIRSCCYEVGGDICEEAMNLGFSRNVLKGNRLDLMACLQEQCENLHIQTHQVEVSPYCSCCDERLYSYRRDKTTGRYGLLAMLL</sequence>
<keyword evidence="11" id="KW-1185">Reference proteome</keyword>
<evidence type="ECO:0000256" key="9">
    <source>
        <dbReference type="ARBA" id="ARBA00049893"/>
    </source>
</evidence>
<gene>
    <name evidence="10" type="ORF">V3I05_01680</name>
</gene>
<evidence type="ECO:0000256" key="4">
    <source>
        <dbReference type="ARBA" id="ARBA00022723"/>
    </source>
</evidence>
<reference evidence="10 11" key="1">
    <citation type="submission" date="2024-02" db="EMBL/GenBank/DDBJ databases">
        <title>Genome and pathogenicity analysis of Helicobacter mastomyrinus isolated from mice.</title>
        <authorList>
            <person name="Zhu L."/>
        </authorList>
    </citation>
    <scope>NUCLEOTIDE SEQUENCE [LARGE SCALE GENOMIC DNA]</scope>
    <source>
        <strain evidence="10 11">Hm-17</strain>
    </source>
</reference>
<dbReference type="InterPro" id="IPR038371">
    <property type="entry name" value="Cu_polyphenol_OxRdtase_sf"/>
</dbReference>
<dbReference type="Proteomes" id="UP001434737">
    <property type="component" value="Chromosome"/>
</dbReference>
<organism evidence="10 11">
    <name type="scientific">Helicobacter mastomyrinus</name>
    <dbReference type="NCBI Taxonomy" id="287948"/>
    <lineage>
        <taxon>Bacteria</taxon>
        <taxon>Pseudomonadati</taxon>
        <taxon>Campylobacterota</taxon>
        <taxon>Epsilonproteobacteria</taxon>
        <taxon>Campylobacterales</taxon>
        <taxon>Helicobacteraceae</taxon>
        <taxon>Helicobacter</taxon>
    </lineage>
</organism>
<keyword evidence="3" id="KW-0808">Transferase</keyword>
<accession>A0ABZ3F7B9</accession>
<dbReference type="RefSeq" id="WP_343353821.1">
    <property type="nucleotide sequence ID" value="NZ_CP145316.1"/>
</dbReference>
<comment type="similarity">
    <text evidence="2">Belongs to the purine nucleoside phosphorylase YfiH/LACC1 family.</text>
</comment>
<keyword evidence="5" id="KW-0378">Hydrolase</keyword>
<name>A0ABZ3F7B9_9HELI</name>
<dbReference type="CDD" id="cd16833">
    <property type="entry name" value="YfiH"/>
    <property type="match status" value="1"/>
</dbReference>
<comment type="catalytic activity">
    <reaction evidence="1">
        <text>inosine + phosphate = alpha-D-ribose 1-phosphate + hypoxanthine</text>
        <dbReference type="Rhea" id="RHEA:27646"/>
        <dbReference type="ChEBI" id="CHEBI:17368"/>
        <dbReference type="ChEBI" id="CHEBI:17596"/>
        <dbReference type="ChEBI" id="CHEBI:43474"/>
        <dbReference type="ChEBI" id="CHEBI:57720"/>
        <dbReference type="EC" id="2.4.2.1"/>
    </reaction>
    <physiologicalReaction direction="left-to-right" evidence="1">
        <dbReference type="Rhea" id="RHEA:27647"/>
    </physiologicalReaction>
</comment>
<proteinExistence type="inferred from homology"/>
<dbReference type="Gene3D" id="3.60.140.10">
    <property type="entry name" value="CNF1/YfiH-like putative cysteine hydrolases"/>
    <property type="match status" value="1"/>
</dbReference>
<evidence type="ECO:0000256" key="7">
    <source>
        <dbReference type="ARBA" id="ARBA00047989"/>
    </source>
</evidence>
<comment type="catalytic activity">
    <reaction evidence="8">
        <text>adenosine + phosphate = alpha-D-ribose 1-phosphate + adenine</text>
        <dbReference type="Rhea" id="RHEA:27642"/>
        <dbReference type="ChEBI" id="CHEBI:16335"/>
        <dbReference type="ChEBI" id="CHEBI:16708"/>
        <dbReference type="ChEBI" id="CHEBI:43474"/>
        <dbReference type="ChEBI" id="CHEBI:57720"/>
        <dbReference type="EC" id="2.4.2.1"/>
    </reaction>
    <physiologicalReaction direction="left-to-right" evidence="8">
        <dbReference type="Rhea" id="RHEA:27643"/>
    </physiologicalReaction>
</comment>
<protein>
    <submittedName>
        <fullName evidence="10">Polyphenol oxidase family protein</fullName>
    </submittedName>
</protein>
<evidence type="ECO:0000256" key="1">
    <source>
        <dbReference type="ARBA" id="ARBA00000553"/>
    </source>
</evidence>
<comment type="catalytic activity">
    <reaction evidence="7">
        <text>adenosine + H2O + H(+) = inosine + NH4(+)</text>
        <dbReference type="Rhea" id="RHEA:24408"/>
        <dbReference type="ChEBI" id="CHEBI:15377"/>
        <dbReference type="ChEBI" id="CHEBI:15378"/>
        <dbReference type="ChEBI" id="CHEBI:16335"/>
        <dbReference type="ChEBI" id="CHEBI:17596"/>
        <dbReference type="ChEBI" id="CHEBI:28938"/>
        <dbReference type="EC" id="3.5.4.4"/>
    </reaction>
    <physiologicalReaction direction="left-to-right" evidence="7">
        <dbReference type="Rhea" id="RHEA:24409"/>
    </physiologicalReaction>
</comment>
<evidence type="ECO:0000256" key="6">
    <source>
        <dbReference type="ARBA" id="ARBA00022833"/>
    </source>
</evidence>
<evidence type="ECO:0000313" key="10">
    <source>
        <dbReference type="EMBL" id="XAM18417.1"/>
    </source>
</evidence>